<feature type="domain" description="Endoplasmic reticulum vesicle transporter N-terminal" evidence="8">
    <location>
        <begin position="12"/>
        <end position="100"/>
    </location>
</feature>
<dbReference type="GO" id="GO:0000139">
    <property type="term" value="C:Golgi membrane"/>
    <property type="evidence" value="ECO:0007669"/>
    <property type="project" value="UniProtKB-SubCell"/>
</dbReference>
<evidence type="ECO:0000256" key="3">
    <source>
        <dbReference type="ARBA" id="ARBA00022692"/>
    </source>
</evidence>
<dbReference type="GO" id="GO:0005789">
    <property type="term" value="C:endoplasmic reticulum membrane"/>
    <property type="evidence" value="ECO:0007669"/>
    <property type="project" value="UniProtKB-SubCell"/>
</dbReference>
<reference evidence="9 10" key="1">
    <citation type="journal article" date="2011" name="Proc. Natl. Acad. Sci. U.S.A.">
        <title>Evolutionary erosion of yeast sex chromosomes by mating-type switching accidents.</title>
        <authorList>
            <person name="Gordon J.L."/>
            <person name="Armisen D."/>
            <person name="Proux-Wera E."/>
            <person name="Oheigeartaigh S.S."/>
            <person name="Byrne K.P."/>
            <person name="Wolfe K.H."/>
        </authorList>
    </citation>
    <scope>NUCLEOTIDE SEQUENCE [LARGE SCALE GENOMIC DNA]</scope>
    <source>
        <strain evidence="10">ATCC 76901 / BCRC 22586 / CBS 4309 / NBRC 1992 / NRRL Y-12630</strain>
    </source>
</reference>
<dbReference type="PANTHER" id="PTHR10984:SF25">
    <property type="entry name" value="ENDOPLASMIC RETICULUM-GOLGI INTERMEDIATE COMPARTMENT PROTEIN 3"/>
    <property type="match status" value="1"/>
</dbReference>
<evidence type="ECO:0000256" key="4">
    <source>
        <dbReference type="ARBA" id="ARBA00022989"/>
    </source>
</evidence>
<dbReference type="GO" id="GO:0030134">
    <property type="term" value="C:COPII-coated ER to Golgi transport vesicle"/>
    <property type="evidence" value="ECO:0007669"/>
    <property type="project" value="TreeGrafter"/>
</dbReference>
<dbReference type="InParanoid" id="G0V765"/>
<dbReference type="FunCoup" id="G0V765">
    <property type="interactions" value="775"/>
</dbReference>
<evidence type="ECO:0000259" key="8">
    <source>
        <dbReference type="Pfam" id="PF13850"/>
    </source>
</evidence>
<dbReference type="OMA" id="QRHEGCR"/>
<dbReference type="KEGG" id="ncs:NCAS_0A07550"/>
<dbReference type="eggNOG" id="KOG2667">
    <property type="taxonomic scope" value="Eukaryota"/>
</dbReference>
<comment type="function">
    <text evidence="6">Plays a role in transport between endoplasmic reticulum and Golgi.</text>
</comment>
<dbReference type="GO" id="GO:0006888">
    <property type="term" value="P:endoplasmic reticulum to Golgi vesicle-mediated transport"/>
    <property type="evidence" value="ECO:0007669"/>
    <property type="project" value="UniProtKB-UniRule"/>
</dbReference>
<dbReference type="InterPro" id="IPR012936">
    <property type="entry name" value="Erv_C"/>
</dbReference>
<keyword evidence="3" id="KW-0812">Transmembrane</keyword>
<dbReference type="GO" id="GO:0033116">
    <property type="term" value="C:endoplasmic reticulum-Golgi intermediate compartment membrane"/>
    <property type="evidence" value="ECO:0007669"/>
    <property type="project" value="UniProtKB-SubCell"/>
</dbReference>
<dbReference type="EMBL" id="HE576752">
    <property type="protein sequence ID" value="CCC67313.1"/>
    <property type="molecule type" value="Genomic_DNA"/>
</dbReference>
<dbReference type="GeneID" id="96900792"/>
<comment type="similarity">
    <text evidence="2 6">Belongs to the ERGIC family.</text>
</comment>
<evidence type="ECO:0000313" key="9">
    <source>
        <dbReference type="EMBL" id="CCC67313.1"/>
    </source>
</evidence>
<feature type="domain" description="Endoplasmic reticulum vesicle transporter C-terminal" evidence="7">
    <location>
        <begin position="149"/>
        <end position="409"/>
    </location>
</feature>
<keyword evidence="5" id="KW-0472">Membrane</keyword>
<dbReference type="AlphaFoldDB" id="G0V765"/>
<dbReference type="HOGENOM" id="CLU_034705_1_0_1"/>
<evidence type="ECO:0000313" key="10">
    <source>
        <dbReference type="Proteomes" id="UP000001640"/>
    </source>
</evidence>
<protein>
    <recommendedName>
        <fullName evidence="6">Endoplasmic reticulum-Golgi intermediate compartment protein</fullName>
    </recommendedName>
</protein>
<dbReference type="Proteomes" id="UP000001640">
    <property type="component" value="Chromosome 1"/>
</dbReference>
<comment type="subcellular location">
    <subcellularLocation>
        <location evidence="6">Endoplasmic reticulum membrane</location>
        <topology evidence="6">Multi-pass membrane protein</topology>
    </subcellularLocation>
    <subcellularLocation>
        <location evidence="6">Endoplasmic reticulum-Golgi intermediate compartment membrane</location>
        <topology evidence="6">Multi-pass membrane protein</topology>
    </subcellularLocation>
    <subcellularLocation>
        <location evidence="6">Golgi apparatus membrane</location>
        <topology evidence="6">Multi-pass membrane protein</topology>
    </subcellularLocation>
    <subcellularLocation>
        <location evidence="1">Membrane</location>
        <topology evidence="1">Multi-pass membrane protein</topology>
    </subcellularLocation>
</comment>
<dbReference type="RefSeq" id="XP_003673694.1">
    <property type="nucleotide sequence ID" value="XM_003673646.1"/>
</dbReference>
<organism evidence="9 10">
    <name type="scientific">Naumovozyma castellii</name>
    <name type="common">Yeast</name>
    <name type="synonym">Saccharomyces castellii</name>
    <dbReference type="NCBI Taxonomy" id="27288"/>
    <lineage>
        <taxon>Eukaryota</taxon>
        <taxon>Fungi</taxon>
        <taxon>Dikarya</taxon>
        <taxon>Ascomycota</taxon>
        <taxon>Saccharomycotina</taxon>
        <taxon>Saccharomycetes</taxon>
        <taxon>Saccharomycetales</taxon>
        <taxon>Saccharomycetaceae</taxon>
        <taxon>Naumovozyma</taxon>
    </lineage>
</organism>
<reference key="2">
    <citation type="submission" date="2011-08" db="EMBL/GenBank/DDBJ databases">
        <title>Genome sequence of Naumovozyma castellii.</title>
        <authorList>
            <person name="Gordon J.L."/>
            <person name="Armisen D."/>
            <person name="Proux-Wera E."/>
            <person name="OhEigeartaigh S.S."/>
            <person name="Byrne K.P."/>
            <person name="Wolfe K.H."/>
        </authorList>
    </citation>
    <scope>NUCLEOTIDE SEQUENCE</scope>
    <source>
        <strain>Type strain:CBS 4309</strain>
    </source>
</reference>
<keyword evidence="10" id="KW-1185">Reference proteome</keyword>
<dbReference type="OrthoDB" id="270930at2759"/>
<dbReference type="Pfam" id="PF07970">
    <property type="entry name" value="COPIIcoated_ERV"/>
    <property type="match status" value="1"/>
</dbReference>
<proteinExistence type="inferred from homology"/>
<keyword evidence="6" id="KW-0256">Endoplasmic reticulum</keyword>
<keyword evidence="4" id="KW-1133">Transmembrane helix</keyword>
<dbReference type="InterPro" id="IPR039542">
    <property type="entry name" value="Erv_N"/>
</dbReference>
<evidence type="ECO:0000259" key="7">
    <source>
        <dbReference type="Pfam" id="PF07970"/>
    </source>
</evidence>
<accession>G0V765</accession>
<gene>
    <name evidence="9" type="primary">NCAS0A07550</name>
    <name evidence="9" type="ordered locus">NCAS_0A07550</name>
</gene>
<keyword evidence="6" id="KW-0931">ER-Golgi transport</keyword>
<dbReference type="Pfam" id="PF13850">
    <property type="entry name" value="ERGIC_N"/>
    <property type="match status" value="1"/>
</dbReference>
<sequence length="425" mass="47952">MLAAKKRSAKLLSFDAFAKTEEEVRVRTNTGGIITLSCIIVTLYLLLNEWSQFNSVITSPQLVVDRDRNLKLELNFDVTFPSISCDLINLDIMDDSGELQLDLLDSAFTKIRVDADGNELGSSTLEVGTDDLASEVQQRNNDPDYCGSCYGSKVQDENDKLPRESRVCCQTCNDVREAYLNIGWGFFDGKGIEQCEKEGYVAKINEHLKEGCRVKGQTLLSRIQGNIHFAPGKSYTSYKRSTSASHYHDTSLYDKTSNLNFNHKINHLSFGKPIDKLDEKVQDHSTEFSISPLDGREVIPTDIDTHYHVYSYYAKIVPTRYEFLNKKEKSIETAQFSTTFHSRPLRGGRDADHPTTMHSQGGIPGLFIYFEMSAVKVINKEHHFRSWSSFLLNCITTVGSVLAVGTVSDKIFYRAQKSLQGKKNQ</sequence>
<dbReference type="PANTHER" id="PTHR10984">
    <property type="entry name" value="ENDOPLASMIC RETICULUM-GOLGI INTERMEDIATE COMPARTMENT PROTEIN"/>
    <property type="match status" value="1"/>
</dbReference>
<name>G0V765_NAUCA</name>
<evidence type="ECO:0000256" key="1">
    <source>
        <dbReference type="ARBA" id="ARBA00004141"/>
    </source>
</evidence>
<dbReference type="STRING" id="1064592.G0V765"/>
<dbReference type="InterPro" id="IPR045888">
    <property type="entry name" value="Erv"/>
</dbReference>
<keyword evidence="6" id="KW-0333">Golgi apparatus</keyword>
<evidence type="ECO:0000256" key="6">
    <source>
        <dbReference type="RuleBase" id="RU369013"/>
    </source>
</evidence>
<keyword evidence="6" id="KW-0813">Transport</keyword>
<evidence type="ECO:0000256" key="2">
    <source>
        <dbReference type="ARBA" id="ARBA00005648"/>
    </source>
</evidence>
<dbReference type="GO" id="GO:0006890">
    <property type="term" value="P:retrograde vesicle-mediated transport, Golgi to endoplasmic reticulum"/>
    <property type="evidence" value="ECO:0007669"/>
    <property type="project" value="TreeGrafter"/>
</dbReference>
<evidence type="ECO:0000256" key="5">
    <source>
        <dbReference type="ARBA" id="ARBA00023136"/>
    </source>
</evidence>